<dbReference type="Pfam" id="PF03031">
    <property type="entry name" value="NIF"/>
    <property type="match status" value="1"/>
</dbReference>
<dbReference type="SMART" id="SM00577">
    <property type="entry name" value="CPDc"/>
    <property type="match status" value="1"/>
</dbReference>
<dbReference type="EMBL" id="KZ452037">
    <property type="protein sequence ID" value="PKA49729.1"/>
    <property type="molecule type" value="Genomic_DNA"/>
</dbReference>
<dbReference type="OrthoDB" id="1711508at2759"/>
<keyword evidence="1" id="KW-0811">Translocation</keyword>
<comment type="subunit">
    <text evidence="1">Component of the TIM23 complex.</text>
</comment>
<keyword evidence="1" id="KW-0813">Transport</keyword>
<evidence type="ECO:0000313" key="4">
    <source>
        <dbReference type="Proteomes" id="UP000236161"/>
    </source>
</evidence>
<keyword evidence="1" id="KW-0653">Protein transport</keyword>
<evidence type="ECO:0000313" key="3">
    <source>
        <dbReference type="EMBL" id="PKA49729.1"/>
    </source>
</evidence>
<dbReference type="GO" id="GO:0015031">
    <property type="term" value="P:protein transport"/>
    <property type="evidence" value="ECO:0007669"/>
    <property type="project" value="UniProtKB-KW"/>
</dbReference>
<dbReference type="STRING" id="1088818.A0A2I0A2G4"/>
<comment type="subcellular location">
    <subcellularLocation>
        <location evidence="1">Mitochondrion inner membrane</location>
        <topology evidence="1">Single-pass membrane protein</topology>
    </subcellularLocation>
</comment>
<dbReference type="AlphaFoldDB" id="A0A2I0A2G4"/>
<evidence type="ECO:0000259" key="2">
    <source>
        <dbReference type="PROSITE" id="PS50969"/>
    </source>
</evidence>
<gene>
    <name evidence="3" type="ORF">AXF42_Ash004270</name>
</gene>
<dbReference type="InterPro" id="IPR050365">
    <property type="entry name" value="TIM50"/>
</dbReference>
<keyword evidence="1" id="KW-0496">Mitochondrion</keyword>
<organism evidence="3 4">
    <name type="scientific">Apostasia shenzhenica</name>
    <dbReference type="NCBI Taxonomy" id="1088818"/>
    <lineage>
        <taxon>Eukaryota</taxon>
        <taxon>Viridiplantae</taxon>
        <taxon>Streptophyta</taxon>
        <taxon>Embryophyta</taxon>
        <taxon>Tracheophyta</taxon>
        <taxon>Spermatophyta</taxon>
        <taxon>Magnoliopsida</taxon>
        <taxon>Liliopsida</taxon>
        <taxon>Asparagales</taxon>
        <taxon>Orchidaceae</taxon>
        <taxon>Apostasioideae</taxon>
        <taxon>Apostasia</taxon>
    </lineage>
</organism>
<dbReference type="InterPro" id="IPR004274">
    <property type="entry name" value="FCP1_dom"/>
</dbReference>
<dbReference type="PANTHER" id="PTHR12210">
    <property type="entry name" value="DULLARD PROTEIN PHOSPHATASE"/>
    <property type="match status" value="1"/>
</dbReference>
<dbReference type="InterPro" id="IPR023214">
    <property type="entry name" value="HAD_sf"/>
</dbReference>
<dbReference type="Proteomes" id="UP000236161">
    <property type="component" value="Unassembled WGS sequence"/>
</dbReference>
<comment type="function">
    <text evidence="1">Essential component of the TIM23 complex, a complex that mediates the translocation of transit peptide-containing proteins across the mitochondrial inner membrane.</text>
</comment>
<accession>A0A2I0A2G4</accession>
<feature type="domain" description="FCP1 homology" evidence="2">
    <location>
        <begin position="29"/>
        <end position="210"/>
    </location>
</feature>
<dbReference type="PROSITE" id="PS50969">
    <property type="entry name" value="FCP1"/>
    <property type="match status" value="1"/>
</dbReference>
<dbReference type="Gene3D" id="3.40.50.1000">
    <property type="entry name" value="HAD superfamily/HAD-like"/>
    <property type="match status" value="1"/>
</dbReference>
<dbReference type="InterPro" id="IPR036412">
    <property type="entry name" value="HAD-like_sf"/>
</dbReference>
<name>A0A2I0A2G4_9ASPA</name>
<evidence type="ECO:0000256" key="1">
    <source>
        <dbReference type="RuleBase" id="RU365079"/>
    </source>
</evidence>
<comment type="similarity">
    <text evidence="1">Belongs to the TIM50 family.</text>
</comment>
<dbReference type="GO" id="GO:0005744">
    <property type="term" value="C:TIM23 mitochondrial import inner membrane translocase complex"/>
    <property type="evidence" value="ECO:0007669"/>
    <property type="project" value="UniProtKB-UniRule"/>
</dbReference>
<protein>
    <recommendedName>
        <fullName evidence="1">Mitochondrial import inner membrane translocase subunit TIM50</fullName>
    </recommendedName>
</protein>
<keyword evidence="4" id="KW-1185">Reference proteome</keyword>
<proteinExistence type="inferred from homology"/>
<sequence>MSRKCKKSTSRSEVVVVENHSLEISKLRCISRKKLLVLDLNGILCDVIFGFHGTGAAHKKVNRRSVFKRPFLDDFLTFCFETFVVGIWSSRNKKNIDGVIDYIMGGFRNKLLFCWDQSKCTPTGFSTIEDRHKPLFLKEMIKLWNKEEAGLPWEKGDYMPSNTMLVDDSPYKALCNPPYTAVFPFSYDFRKPDDSSLGPGGDIRVFLEGVAEADDVQEYVKEHPFGQQAITSEHEMWNFYRKIAEKNYSMALTY</sequence>
<keyword evidence="1" id="KW-0809">Transit peptide</keyword>
<reference evidence="3 4" key="1">
    <citation type="journal article" date="2017" name="Nature">
        <title>The Apostasia genome and the evolution of orchids.</title>
        <authorList>
            <person name="Zhang G.Q."/>
            <person name="Liu K.W."/>
            <person name="Li Z."/>
            <person name="Lohaus R."/>
            <person name="Hsiao Y.Y."/>
            <person name="Niu S.C."/>
            <person name="Wang J.Y."/>
            <person name="Lin Y.C."/>
            <person name="Xu Q."/>
            <person name="Chen L.J."/>
            <person name="Yoshida K."/>
            <person name="Fujiwara S."/>
            <person name="Wang Z.W."/>
            <person name="Zhang Y.Q."/>
            <person name="Mitsuda N."/>
            <person name="Wang M."/>
            <person name="Liu G.H."/>
            <person name="Pecoraro L."/>
            <person name="Huang H.X."/>
            <person name="Xiao X.J."/>
            <person name="Lin M."/>
            <person name="Wu X.Y."/>
            <person name="Wu W.L."/>
            <person name="Chen Y.Y."/>
            <person name="Chang S.B."/>
            <person name="Sakamoto S."/>
            <person name="Ohme-Takagi M."/>
            <person name="Yagi M."/>
            <person name="Zeng S.J."/>
            <person name="Shen C.Y."/>
            <person name="Yeh C.M."/>
            <person name="Luo Y.B."/>
            <person name="Tsai W.C."/>
            <person name="Van de Peer Y."/>
            <person name="Liu Z.J."/>
        </authorList>
    </citation>
    <scope>NUCLEOTIDE SEQUENCE [LARGE SCALE GENOMIC DNA]</scope>
    <source>
        <strain evidence="4">cv. Shenzhen</strain>
        <tissue evidence="3">Stem</tissue>
    </source>
</reference>
<dbReference type="SUPFAM" id="SSF56784">
    <property type="entry name" value="HAD-like"/>
    <property type="match status" value="1"/>
</dbReference>